<gene>
    <name evidence="1" type="ORF">GCM10011585_34100</name>
</gene>
<dbReference type="EMBL" id="BMGT01000004">
    <property type="protein sequence ID" value="GGG87239.1"/>
    <property type="molecule type" value="Genomic_DNA"/>
</dbReference>
<dbReference type="Proteomes" id="UP000647241">
    <property type="component" value="Unassembled WGS sequence"/>
</dbReference>
<proteinExistence type="predicted"/>
<comment type="caution">
    <text evidence="1">The sequence shown here is derived from an EMBL/GenBank/DDBJ whole genome shotgun (WGS) entry which is preliminary data.</text>
</comment>
<evidence type="ECO:0000313" key="1">
    <source>
        <dbReference type="EMBL" id="GGG87239.1"/>
    </source>
</evidence>
<sequence>MQATLQTYRDGTLTLRMDQAAAQAVFASILFASKFHDGIAPLTAVAKSGMASIDSDEKGLQPCQ</sequence>
<organism evidence="1 2">
    <name type="scientific">Edaphobacter dinghuensis</name>
    <dbReference type="NCBI Taxonomy" id="1560005"/>
    <lineage>
        <taxon>Bacteria</taxon>
        <taxon>Pseudomonadati</taxon>
        <taxon>Acidobacteriota</taxon>
        <taxon>Terriglobia</taxon>
        <taxon>Terriglobales</taxon>
        <taxon>Acidobacteriaceae</taxon>
        <taxon>Edaphobacter</taxon>
    </lineage>
</organism>
<evidence type="ECO:0000313" key="2">
    <source>
        <dbReference type="Proteomes" id="UP000647241"/>
    </source>
</evidence>
<name>A0A917HRB7_9BACT</name>
<keyword evidence="2" id="KW-1185">Reference proteome</keyword>
<reference evidence="1" key="2">
    <citation type="submission" date="2020-09" db="EMBL/GenBank/DDBJ databases">
        <authorList>
            <person name="Sun Q."/>
            <person name="Zhou Y."/>
        </authorList>
    </citation>
    <scope>NUCLEOTIDE SEQUENCE</scope>
    <source>
        <strain evidence="1">CGMCC 1.12997</strain>
    </source>
</reference>
<protein>
    <submittedName>
        <fullName evidence="1">Uncharacterized protein</fullName>
    </submittedName>
</protein>
<accession>A0A917HRB7</accession>
<dbReference type="AlphaFoldDB" id="A0A917HRB7"/>
<reference evidence="1" key="1">
    <citation type="journal article" date="2014" name="Int. J. Syst. Evol. Microbiol.">
        <title>Complete genome sequence of Corynebacterium casei LMG S-19264T (=DSM 44701T), isolated from a smear-ripened cheese.</title>
        <authorList>
            <consortium name="US DOE Joint Genome Institute (JGI-PGF)"/>
            <person name="Walter F."/>
            <person name="Albersmeier A."/>
            <person name="Kalinowski J."/>
            <person name="Ruckert C."/>
        </authorList>
    </citation>
    <scope>NUCLEOTIDE SEQUENCE</scope>
    <source>
        <strain evidence="1">CGMCC 1.12997</strain>
    </source>
</reference>